<accession>A0A7W5Y0V0</accession>
<comment type="caution">
    <text evidence="3">The sequence shown here is derived from an EMBL/GenBank/DDBJ whole genome shotgun (WGS) entry which is preliminary data.</text>
</comment>
<gene>
    <name evidence="3" type="ORF">FHX47_001187</name>
</gene>
<name>A0A7W5Y0V0_9MICC</name>
<evidence type="ECO:0000313" key="4">
    <source>
        <dbReference type="Proteomes" id="UP000547528"/>
    </source>
</evidence>
<dbReference type="Proteomes" id="UP000547528">
    <property type="component" value="Unassembled WGS sequence"/>
</dbReference>
<keyword evidence="2" id="KW-0732">Signal</keyword>
<evidence type="ECO:0000256" key="2">
    <source>
        <dbReference type="SAM" id="SignalP"/>
    </source>
</evidence>
<dbReference type="EMBL" id="JACIBT010000002">
    <property type="protein sequence ID" value="MBB3667568.1"/>
    <property type="molecule type" value="Genomic_DNA"/>
</dbReference>
<reference evidence="3 4" key="1">
    <citation type="submission" date="2020-08" db="EMBL/GenBank/DDBJ databases">
        <title>Sequencing the genomes of 1000 actinobacteria strains.</title>
        <authorList>
            <person name="Klenk H.-P."/>
        </authorList>
    </citation>
    <scope>NUCLEOTIDE SEQUENCE [LARGE SCALE GENOMIC DNA]</scope>
    <source>
        <strain evidence="3 4">DSM 28238</strain>
    </source>
</reference>
<evidence type="ECO:0000313" key="3">
    <source>
        <dbReference type="EMBL" id="MBB3667568.1"/>
    </source>
</evidence>
<dbReference type="PROSITE" id="PS51257">
    <property type="entry name" value="PROKAR_LIPOPROTEIN"/>
    <property type="match status" value="1"/>
</dbReference>
<feature type="region of interest" description="Disordered" evidence="1">
    <location>
        <begin position="27"/>
        <end position="76"/>
    </location>
</feature>
<feature type="chain" id="PRO_5039137694" description="Lipoprotein" evidence="2">
    <location>
        <begin position="27"/>
        <end position="330"/>
    </location>
</feature>
<evidence type="ECO:0000256" key="1">
    <source>
        <dbReference type="SAM" id="MobiDB-lite"/>
    </source>
</evidence>
<dbReference type="RefSeq" id="WP_343064322.1">
    <property type="nucleotide sequence ID" value="NZ_BAABKR010000001.1"/>
</dbReference>
<feature type="compositionally biased region" description="Low complexity" evidence="1">
    <location>
        <begin position="44"/>
        <end position="60"/>
    </location>
</feature>
<feature type="signal peptide" evidence="2">
    <location>
        <begin position="1"/>
        <end position="26"/>
    </location>
</feature>
<sequence>MTGQRTHPRATAALASVLLISVVACGTGESSPEAESPSPEPVSPEHTSPESTKSEPTSPERTPDPAPELPGGGETVFPDRRLVAAYGSPDAPGLGILGEGTIDDAVDQVHQYAQDYQQFSEEPVVPAFEIIATVAAADPGPEGTYTNKIDPEVIEPWVEAAAEEEIYVILDLQPGHEDFLSQAKTYDDLLSEPHVGLALDPEWRLAEGQRHMEQIGSVDAAEINDVAQWLAELTQAQDLPQKVLMLHQFKPQMITNREDIDTSYPELAMVLHVDGHGPPEIKMDSWQTQREDLSEDFWMGWKNFYDEDFPTFTPQQTYGIDPQPWFVSYQ</sequence>
<dbReference type="AlphaFoldDB" id="A0A7W5Y0V0"/>
<evidence type="ECO:0008006" key="5">
    <source>
        <dbReference type="Google" id="ProtNLM"/>
    </source>
</evidence>
<proteinExistence type="predicted"/>
<organism evidence="3 4">
    <name type="scientific">Garicola koreensis</name>
    <dbReference type="NCBI Taxonomy" id="1262554"/>
    <lineage>
        <taxon>Bacteria</taxon>
        <taxon>Bacillati</taxon>
        <taxon>Actinomycetota</taxon>
        <taxon>Actinomycetes</taxon>
        <taxon>Micrococcales</taxon>
        <taxon>Micrococcaceae</taxon>
        <taxon>Garicola</taxon>
    </lineage>
</organism>
<keyword evidence="4" id="KW-1185">Reference proteome</keyword>
<protein>
    <recommendedName>
        <fullName evidence="5">Lipoprotein</fullName>
    </recommendedName>
</protein>